<dbReference type="PANTHER" id="PTHR35394">
    <property type="entry name" value="DUF3176 DOMAIN-CONTAINING PROTEIN"/>
    <property type="match status" value="1"/>
</dbReference>
<evidence type="ECO:0000259" key="3">
    <source>
        <dbReference type="PROSITE" id="PS50097"/>
    </source>
</evidence>
<reference evidence="4 5" key="1">
    <citation type="submission" date="2019-11" db="EMBL/GenBank/DDBJ databases">
        <title>Venturia inaequalis Genome Resource.</title>
        <authorList>
            <person name="Lichtner F.J."/>
        </authorList>
    </citation>
    <scope>NUCLEOTIDE SEQUENCE [LARGE SCALE GENOMIC DNA]</scope>
    <source>
        <strain evidence="4">Bline_iso_100314</strain>
    </source>
</reference>
<accession>A0A8H3YSB0</accession>
<dbReference type="InterPro" id="IPR011333">
    <property type="entry name" value="SKP1/BTB/POZ_sf"/>
</dbReference>
<sequence>MGNASSPDSKQTLNEPSTSTAASHANSPDPRKNAKGFLKVGKKMVTIYVGDDVEPFTVHHDLITATSDFFSKALNDEFKERNGELRLPDHQTDHFAAYIQWLYEGRVEAEAGTAYRTFLQLTVLGTYLRDRHFRNAVMSAMCHQMTIRKSWPGGLGNLAYKELPASSPFRKFCVDVWACGSSAWWFDGNRKQEMLSIATPEFWFDIVADLAANGLGIKMATIYTGPGNEPYVIHRNLVVTSPDFFAKALHVSFQEQNGIIEVPLYTFFLFETYMQWLYEGVSALPQFDGGKGETVPHGRFEPIYGLYELGTFIQDGCFSNVVIDGFIAHGCLSNVYPIHLPVTAREQLPMFSKLCNFPIDFYGYGRTAYCFKSEKAMTAPKGFWLMPELEMLRNTDRYCRAKKLVYKMVPGMVDDGNSQLVLWSTLGQLKWDWFRRSGNKIIDFERLDSASRGPLGSLVLLVRTRKVTLATIGAAVVLLSLPLDGFFQRILSYPIVRVLDSSNATISRAVGYHTLSQSYILEGSLKTPPDQDIESVTSPFWNSEGSLPGVPMNCPTGDCTFDPFYTLALDFQCQSLPSILEFGCHNASAEWKSTTDYYKVWADSKPMPWVESCGYYLDVPNYGKQLMSGYEVQPNGSVGEVVSARFFPIMDLATNQQYWNGSYALPNVPSLPVSDFIVVSTPEGFDGARNNATPVATECAVYWVVNQLVASVSNGHLSEKILTTHHFESDLTDPWGADNQTYTANFSMTLPDPHSVTGSTSTFGMDNTTAFKVWEVWTAIAPSTYNLLSYGDYRNVQKYFWIATPPRLIVVDSPNFAWEPPNNITAHMANIILAQNQVLRRNSRRAPDPRPGGGESVANVAVGQAFRNVQILKVRWAWIAMPFSLLLISGFFLAATVLRSSRDDIGIYKTSALASLFGGLGERKDGEVGDDSERQRSGERQ</sequence>
<comment type="caution">
    <text evidence="4">The sequence shown here is derived from an EMBL/GenBank/DDBJ whole genome shotgun (WGS) entry which is preliminary data.</text>
</comment>
<evidence type="ECO:0000313" key="5">
    <source>
        <dbReference type="Proteomes" id="UP000433883"/>
    </source>
</evidence>
<protein>
    <recommendedName>
        <fullName evidence="3">BTB domain-containing protein</fullName>
    </recommendedName>
</protein>
<dbReference type="InterPro" id="IPR000210">
    <property type="entry name" value="BTB/POZ_dom"/>
</dbReference>
<dbReference type="Pfam" id="PF11374">
    <property type="entry name" value="DUF3176"/>
    <property type="match status" value="1"/>
</dbReference>
<dbReference type="InterPro" id="IPR021514">
    <property type="entry name" value="DUF3176"/>
</dbReference>
<evidence type="ECO:0000313" key="4">
    <source>
        <dbReference type="EMBL" id="KAE9971770.1"/>
    </source>
</evidence>
<dbReference type="CDD" id="cd18186">
    <property type="entry name" value="BTB_POZ_ZBTB_KLHL-like"/>
    <property type="match status" value="1"/>
</dbReference>
<name>A0A8H3YSB0_VENIN</name>
<dbReference type="EMBL" id="WNWQ01000283">
    <property type="protein sequence ID" value="KAE9971770.1"/>
    <property type="molecule type" value="Genomic_DNA"/>
</dbReference>
<organism evidence="4 5">
    <name type="scientific">Venturia inaequalis</name>
    <name type="common">Apple scab fungus</name>
    <dbReference type="NCBI Taxonomy" id="5025"/>
    <lineage>
        <taxon>Eukaryota</taxon>
        <taxon>Fungi</taxon>
        <taxon>Dikarya</taxon>
        <taxon>Ascomycota</taxon>
        <taxon>Pezizomycotina</taxon>
        <taxon>Dothideomycetes</taxon>
        <taxon>Pleosporomycetidae</taxon>
        <taxon>Venturiales</taxon>
        <taxon>Venturiaceae</taxon>
        <taxon>Venturia</taxon>
    </lineage>
</organism>
<dbReference type="Gene3D" id="3.30.710.10">
    <property type="entry name" value="Potassium Channel Kv1.1, Chain A"/>
    <property type="match status" value="1"/>
</dbReference>
<keyword evidence="2" id="KW-1133">Transmembrane helix</keyword>
<feature type="domain" description="BTB" evidence="3">
    <location>
        <begin position="43"/>
        <end position="111"/>
    </location>
</feature>
<evidence type="ECO:0000256" key="1">
    <source>
        <dbReference type="SAM" id="MobiDB-lite"/>
    </source>
</evidence>
<feature type="transmembrane region" description="Helical" evidence="2">
    <location>
        <begin position="876"/>
        <end position="898"/>
    </location>
</feature>
<feature type="region of interest" description="Disordered" evidence="1">
    <location>
        <begin position="920"/>
        <end position="941"/>
    </location>
</feature>
<dbReference type="SUPFAM" id="SSF54695">
    <property type="entry name" value="POZ domain"/>
    <property type="match status" value="1"/>
</dbReference>
<feature type="compositionally biased region" description="Polar residues" evidence="1">
    <location>
        <begin position="1"/>
        <end position="26"/>
    </location>
</feature>
<feature type="compositionally biased region" description="Basic and acidic residues" evidence="1">
    <location>
        <begin position="921"/>
        <end position="941"/>
    </location>
</feature>
<dbReference type="Pfam" id="PF00651">
    <property type="entry name" value="BTB"/>
    <property type="match status" value="1"/>
</dbReference>
<keyword evidence="2" id="KW-0812">Transmembrane</keyword>
<dbReference type="PROSITE" id="PS50097">
    <property type="entry name" value="BTB"/>
    <property type="match status" value="1"/>
</dbReference>
<proteinExistence type="predicted"/>
<feature type="region of interest" description="Disordered" evidence="1">
    <location>
        <begin position="1"/>
        <end position="35"/>
    </location>
</feature>
<dbReference type="AlphaFoldDB" id="A0A8H3YSB0"/>
<dbReference type="Proteomes" id="UP000433883">
    <property type="component" value="Unassembled WGS sequence"/>
</dbReference>
<keyword evidence="2" id="KW-0472">Membrane</keyword>
<dbReference type="PANTHER" id="PTHR35394:SF5">
    <property type="entry name" value="DUF3176 DOMAIN-CONTAINING PROTEIN"/>
    <property type="match status" value="1"/>
</dbReference>
<evidence type="ECO:0000256" key="2">
    <source>
        <dbReference type="SAM" id="Phobius"/>
    </source>
</evidence>
<gene>
    <name evidence="4" type="ORF">BLS_004313</name>
</gene>